<dbReference type="RefSeq" id="WP_247629006.1">
    <property type="nucleotide sequence ID" value="NZ_JAHWXN010000001.1"/>
</dbReference>
<dbReference type="InterPro" id="IPR029051">
    <property type="entry name" value="DUF4352"/>
</dbReference>
<dbReference type="Proteomes" id="UP001300096">
    <property type="component" value="Unassembled WGS sequence"/>
</dbReference>
<evidence type="ECO:0000256" key="2">
    <source>
        <dbReference type="SAM" id="MobiDB-lite"/>
    </source>
</evidence>
<feature type="compositionally biased region" description="Polar residues" evidence="2">
    <location>
        <begin position="8"/>
        <end position="21"/>
    </location>
</feature>
<evidence type="ECO:0000259" key="3">
    <source>
        <dbReference type="Pfam" id="PF11611"/>
    </source>
</evidence>
<feature type="region of interest" description="Disordered" evidence="2">
    <location>
        <begin position="1"/>
        <end position="23"/>
    </location>
</feature>
<accession>A0ABT0FC05</accession>
<evidence type="ECO:0000256" key="1">
    <source>
        <dbReference type="ARBA" id="ARBA00022729"/>
    </source>
</evidence>
<proteinExistence type="predicted"/>
<sequence length="144" mass="14846">MRDGKASKPTQSAKPASTSGAVSYEDSVKVAIADVSFDKETSEGPGSFPGREYARLTITISNGSDHAIDLGTAVLTLLDADGAPLTKVYAADAEAVDFAGTLQPGKTAKAFYAFAVPSDARSEITLVVDFDAVHTSAVFRGGLS</sequence>
<dbReference type="Pfam" id="PF11611">
    <property type="entry name" value="DUF4352"/>
    <property type="match status" value="1"/>
</dbReference>
<evidence type="ECO:0000313" key="4">
    <source>
        <dbReference type="EMBL" id="MCK2035590.1"/>
    </source>
</evidence>
<evidence type="ECO:0000313" key="5">
    <source>
        <dbReference type="Proteomes" id="UP001300096"/>
    </source>
</evidence>
<feature type="domain" description="DUF4352" evidence="3">
    <location>
        <begin position="27"/>
        <end position="128"/>
    </location>
</feature>
<keyword evidence="1" id="KW-0732">Signal</keyword>
<organism evidence="4 5">
    <name type="scientific">Microbacterium croceum</name>
    <dbReference type="NCBI Taxonomy" id="2851645"/>
    <lineage>
        <taxon>Bacteria</taxon>
        <taxon>Bacillati</taxon>
        <taxon>Actinomycetota</taxon>
        <taxon>Actinomycetes</taxon>
        <taxon>Micrococcales</taxon>
        <taxon>Microbacteriaceae</taxon>
        <taxon>Microbacterium</taxon>
    </lineage>
</organism>
<comment type="caution">
    <text evidence="4">The sequence shown here is derived from an EMBL/GenBank/DDBJ whole genome shotgun (WGS) entry which is preliminary data.</text>
</comment>
<name>A0ABT0FC05_9MICO</name>
<gene>
    <name evidence="4" type="ORF">KZC51_05500</name>
</gene>
<dbReference type="Gene3D" id="2.60.40.1240">
    <property type="match status" value="1"/>
</dbReference>
<keyword evidence="5" id="KW-1185">Reference proteome</keyword>
<dbReference type="InterPro" id="IPR029050">
    <property type="entry name" value="Immunoprotect_excell_Ig-like"/>
</dbReference>
<protein>
    <submittedName>
        <fullName evidence="4">DUF4352 domain-containing protein</fullName>
    </submittedName>
</protein>
<dbReference type="EMBL" id="JAHWXN010000001">
    <property type="protein sequence ID" value="MCK2035590.1"/>
    <property type="molecule type" value="Genomic_DNA"/>
</dbReference>
<reference evidence="4 5" key="1">
    <citation type="submission" date="2021-06" db="EMBL/GenBank/DDBJ databases">
        <title>Genome-based taxonomic framework of Microbacterium strains isolated from marine environment, the description of four new species and reclassification of four preexisting species.</title>
        <authorList>
            <person name="Lee S.D."/>
            <person name="Kim S.-M."/>
            <person name="Byeon Y.-S."/>
            <person name="Yang H.L."/>
            <person name="Kim I.S."/>
        </authorList>
    </citation>
    <scope>NUCLEOTIDE SEQUENCE [LARGE SCALE GENOMIC DNA]</scope>
    <source>
        <strain evidence="4 5">SSW1-49</strain>
    </source>
</reference>